<evidence type="ECO:0000259" key="1">
    <source>
        <dbReference type="Pfam" id="PF03217"/>
    </source>
</evidence>
<dbReference type="InterPro" id="IPR024968">
    <property type="entry name" value="SlpA_C_lactobacillus"/>
</dbReference>
<comment type="caution">
    <text evidence="2">The sequence shown here is derived from an EMBL/GenBank/DDBJ whole genome shotgun (WGS) entry which is preliminary data.</text>
</comment>
<dbReference type="Gene3D" id="2.60.40.10">
    <property type="entry name" value="Immunoglobulins"/>
    <property type="match status" value="1"/>
</dbReference>
<dbReference type="PRINTS" id="PR01729">
    <property type="entry name" value="SURFACELAYER"/>
</dbReference>
<feature type="domain" description="S-layer protein C-terminal" evidence="1">
    <location>
        <begin position="460"/>
        <end position="524"/>
    </location>
</feature>
<dbReference type="InterPro" id="IPR004903">
    <property type="entry name" value="S-layer_prot"/>
</dbReference>
<gene>
    <name evidence="2" type="ORF">FC44_GL000986</name>
</gene>
<name>A0ABR5PRZ3_9LACO</name>
<keyword evidence="3" id="KW-1185">Reference proteome</keyword>
<evidence type="ECO:0000313" key="3">
    <source>
        <dbReference type="Proteomes" id="UP000051735"/>
    </source>
</evidence>
<feature type="domain" description="S-layer protein C-terminal" evidence="1">
    <location>
        <begin position="393"/>
        <end position="459"/>
    </location>
</feature>
<evidence type="ECO:0000313" key="2">
    <source>
        <dbReference type="EMBL" id="KRM33674.1"/>
    </source>
</evidence>
<dbReference type="Pfam" id="PF03217">
    <property type="entry name" value="SlpA"/>
    <property type="match status" value="2"/>
</dbReference>
<dbReference type="Proteomes" id="UP000051735">
    <property type="component" value="Unassembled WGS sequence"/>
</dbReference>
<dbReference type="EMBL" id="AZGN01000020">
    <property type="protein sequence ID" value="KRM33674.1"/>
    <property type="molecule type" value="Genomic_DNA"/>
</dbReference>
<organism evidence="2 3">
    <name type="scientific">Lactobacillus intestinalis DSM 6629</name>
    <dbReference type="NCBI Taxonomy" id="1423761"/>
    <lineage>
        <taxon>Bacteria</taxon>
        <taxon>Bacillati</taxon>
        <taxon>Bacillota</taxon>
        <taxon>Bacilli</taxon>
        <taxon>Lactobacillales</taxon>
        <taxon>Lactobacillaceae</taxon>
        <taxon>Lactobacillus</taxon>
    </lineage>
</organism>
<proteinExistence type="predicted"/>
<sequence length="527" mass="55813">MNASAGTTADAAAKSVKVTVAGASLAAQVNSDSVKIVNASDNKVVTGELKAGESYKVQVSDLKLQGLTTGNNYAIAGGTVDGKTSASASTLLNGTTFVSDAFTIYDKNFTGTPVVTNNGQLVTSGSIELSNSTATVSGLRDQIDNNYKVVNSDSSASAKPVGFENLETAIRTALKDSKISLRQDKNTFDVPAASFTINAVGYLNNGQSVKFPITVKVPNRPQPTNVPELKLSSSAAKEYANGTTVNTYTRKVAVGSNVTADSIASDFSATLPNNKNVSLKINVKSSNLNTAVAGNYTVVLEATDNAGKTGTATVNVQVGNPGVTKTVSAGSETAKIVTINGNNVTTTNDTLENGAKVNTFGTTYVDGVSYTRLNSENSNQYVETKYVDGSIKNETGVEKTIMHNAYYYTKAQAEAGKGAAGEHGDLVKRYNKVTVVEKTVSINGKTYYKVPNKDQYINADNISGTPRTLKHNAYVYATSKKRANKKVLKKGTKLNTYGAPYKFKNGKSYYKVFDNTDKTYVKVANFE</sequence>
<accession>A0ABR5PRZ3</accession>
<protein>
    <submittedName>
        <fullName evidence="2">S-layer protein</fullName>
    </submittedName>
</protein>
<reference evidence="2 3" key="1">
    <citation type="journal article" date="2015" name="Genome Announc.">
        <title>Expanding the biotechnology potential of lactobacilli through comparative genomics of 213 strains and associated genera.</title>
        <authorList>
            <person name="Sun Z."/>
            <person name="Harris H.M."/>
            <person name="McCann A."/>
            <person name="Guo C."/>
            <person name="Argimon S."/>
            <person name="Zhang W."/>
            <person name="Yang X."/>
            <person name="Jeffery I.B."/>
            <person name="Cooney J.C."/>
            <person name="Kagawa T.F."/>
            <person name="Liu W."/>
            <person name="Song Y."/>
            <person name="Salvetti E."/>
            <person name="Wrobel A."/>
            <person name="Rasinkangas P."/>
            <person name="Parkhill J."/>
            <person name="Rea M.C."/>
            <person name="O'Sullivan O."/>
            <person name="Ritari J."/>
            <person name="Douillard F.P."/>
            <person name="Paul Ross R."/>
            <person name="Yang R."/>
            <person name="Briner A.E."/>
            <person name="Felis G.E."/>
            <person name="de Vos W.M."/>
            <person name="Barrangou R."/>
            <person name="Klaenhammer T.R."/>
            <person name="Caufield P.W."/>
            <person name="Cui Y."/>
            <person name="Zhang H."/>
            <person name="O'Toole P.W."/>
        </authorList>
    </citation>
    <scope>NUCLEOTIDE SEQUENCE [LARGE SCALE GENOMIC DNA]</scope>
    <source>
        <strain evidence="2 3">DSM 6629</strain>
    </source>
</reference>
<dbReference type="InterPro" id="IPR013783">
    <property type="entry name" value="Ig-like_fold"/>
</dbReference>